<dbReference type="SUPFAM" id="SSF143100">
    <property type="entry name" value="TTHA1013/TTHA0281-like"/>
    <property type="match status" value="1"/>
</dbReference>
<protein>
    <submittedName>
        <fullName evidence="1">Toxin-antitoxin system HicB family antitoxin</fullName>
    </submittedName>
</protein>
<accession>A0A432YCP5</accession>
<evidence type="ECO:0000313" key="2">
    <source>
        <dbReference type="Proteomes" id="UP000288127"/>
    </source>
</evidence>
<proteinExistence type="predicted"/>
<organism evidence="1 2">
    <name type="scientific">Pseudidiomarina marina</name>
    <dbReference type="NCBI Taxonomy" id="502366"/>
    <lineage>
        <taxon>Bacteria</taxon>
        <taxon>Pseudomonadati</taxon>
        <taxon>Pseudomonadota</taxon>
        <taxon>Gammaproteobacteria</taxon>
        <taxon>Alteromonadales</taxon>
        <taxon>Idiomarinaceae</taxon>
        <taxon>Pseudidiomarina</taxon>
    </lineage>
</organism>
<dbReference type="RefSeq" id="WP_126760397.1">
    <property type="nucleotide sequence ID" value="NZ_PIPZ01000005.1"/>
</dbReference>
<sequence length="113" mass="12704">MSQKLLRHRGYQGTVEVDFDKSCLYGKVLFIKSLITYAGATPDELKASFEQEVDEYIADCEAFNVEPEKPFSGTFQIRCSAELHKELSSEALNAGVSFNKYVVALLEQGTREQ</sequence>
<dbReference type="InterPro" id="IPR010985">
    <property type="entry name" value="Ribbon_hlx_hlx"/>
</dbReference>
<dbReference type="Proteomes" id="UP000288127">
    <property type="component" value="Unassembled WGS sequence"/>
</dbReference>
<evidence type="ECO:0000313" key="1">
    <source>
        <dbReference type="EMBL" id="RUO58636.1"/>
    </source>
</evidence>
<comment type="caution">
    <text evidence="1">The sequence shown here is derived from an EMBL/GenBank/DDBJ whole genome shotgun (WGS) entry which is preliminary data.</text>
</comment>
<reference evidence="2" key="1">
    <citation type="journal article" date="2018" name="Front. Microbiol.">
        <title>Genome-Based Analysis Reveals the Taxonomy and Diversity of the Family Idiomarinaceae.</title>
        <authorList>
            <person name="Liu Y."/>
            <person name="Lai Q."/>
            <person name="Shao Z."/>
        </authorList>
    </citation>
    <scope>NUCLEOTIDE SEQUENCE [LARGE SCALE GENOMIC DNA]</scope>
    <source>
        <strain evidence="2">PIM1</strain>
    </source>
</reference>
<dbReference type="EMBL" id="PIPZ01000005">
    <property type="protein sequence ID" value="RUO58636.1"/>
    <property type="molecule type" value="Genomic_DNA"/>
</dbReference>
<dbReference type="InterPro" id="IPR035069">
    <property type="entry name" value="TTHA1013/TTHA0281-like"/>
</dbReference>
<dbReference type="Pfam" id="PF05534">
    <property type="entry name" value="HicB"/>
    <property type="match status" value="1"/>
</dbReference>
<dbReference type="GO" id="GO:0006355">
    <property type="term" value="P:regulation of DNA-templated transcription"/>
    <property type="evidence" value="ECO:0007669"/>
    <property type="project" value="InterPro"/>
</dbReference>
<dbReference type="InterPro" id="IPR008651">
    <property type="entry name" value="Uncharacterised_HicB"/>
</dbReference>
<name>A0A432YCP5_9GAMM</name>
<keyword evidence="2" id="KW-1185">Reference proteome</keyword>
<dbReference type="SUPFAM" id="SSF47598">
    <property type="entry name" value="Ribbon-helix-helix"/>
    <property type="match status" value="1"/>
</dbReference>
<dbReference type="AlphaFoldDB" id="A0A432YCP5"/>
<gene>
    <name evidence="1" type="ORF">CWI76_10960</name>
</gene>
<dbReference type="OrthoDB" id="5297106at2"/>